<keyword evidence="5" id="KW-1185">Reference proteome</keyword>
<comment type="subcellular location">
    <subcellularLocation>
        <location evidence="1">Nucleus</location>
    </subcellularLocation>
</comment>
<reference evidence="4 5" key="1">
    <citation type="journal article" date="2020" name="Nature">
        <title>Six reference-quality genomes reveal evolution of bat adaptations.</title>
        <authorList>
            <person name="Jebb D."/>
            <person name="Huang Z."/>
            <person name="Pippel M."/>
            <person name="Hughes G.M."/>
            <person name="Lavrichenko K."/>
            <person name="Devanna P."/>
            <person name="Winkler S."/>
            <person name="Jermiin L.S."/>
            <person name="Skirmuntt E.C."/>
            <person name="Katzourakis A."/>
            <person name="Burkitt-Gray L."/>
            <person name="Ray D.A."/>
            <person name="Sullivan K.A.M."/>
            <person name="Roscito J.G."/>
            <person name="Kirilenko B.M."/>
            <person name="Davalos L.M."/>
            <person name="Corthals A.P."/>
            <person name="Power M.L."/>
            <person name="Jones G."/>
            <person name="Ransome R.D."/>
            <person name="Dechmann D.K.N."/>
            <person name="Locatelli A.G."/>
            <person name="Puechmaille S.J."/>
            <person name="Fedrigo O."/>
            <person name="Jarvis E.D."/>
            <person name="Hiller M."/>
            <person name="Vernes S.C."/>
            <person name="Myers E.W."/>
            <person name="Teeling E.C."/>
        </authorList>
    </citation>
    <scope>NUCLEOTIDE SEQUENCE [LARGE SCALE GENOMIC DNA]</scope>
    <source>
        <strain evidence="4">MPipKuh1</strain>
        <tissue evidence="4">Flight muscle</tissue>
    </source>
</reference>
<keyword evidence="2" id="KW-0539">Nucleus</keyword>
<accession>A0A7J7UGK8</accession>
<dbReference type="CDD" id="cd21865">
    <property type="entry name" value="DEUBAD_NFRKB"/>
    <property type="match status" value="1"/>
</dbReference>
<name>A0A7J7UGK8_PIPKU</name>
<dbReference type="InterPro" id="IPR044867">
    <property type="entry name" value="DEUBAD_dom"/>
</dbReference>
<evidence type="ECO:0000313" key="5">
    <source>
        <dbReference type="Proteomes" id="UP000558488"/>
    </source>
</evidence>
<dbReference type="PROSITE" id="PS51916">
    <property type="entry name" value="DEUBAD"/>
    <property type="match status" value="1"/>
</dbReference>
<dbReference type="GO" id="GO:0031011">
    <property type="term" value="C:Ino80 complex"/>
    <property type="evidence" value="ECO:0007669"/>
    <property type="project" value="InterPro"/>
</dbReference>
<sequence length="114" mass="12889">MDSLDHMLTDPLELGPCGDGHGARIMEDCLLGDTRVSLPEDLLEDPEIFFEVVSLSTWQEVLSDTQRAHLQQFLPRVPEDSAEQQNQLLLALFRGENFRFGNPLHIAQKLFRGA</sequence>
<dbReference type="InterPro" id="IPR024867">
    <property type="entry name" value="NFRKB"/>
</dbReference>
<evidence type="ECO:0000313" key="4">
    <source>
        <dbReference type="EMBL" id="KAF6312020.1"/>
    </source>
</evidence>
<feature type="domain" description="DEUBAD" evidence="3">
    <location>
        <begin position="39"/>
        <end position="114"/>
    </location>
</feature>
<evidence type="ECO:0000256" key="1">
    <source>
        <dbReference type="ARBA" id="ARBA00004123"/>
    </source>
</evidence>
<dbReference type="EMBL" id="JACAGB010000020">
    <property type="protein sequence ID" value="KAF6312020.1"/>
    <property type="molecule type" value="Genomic_DNA"/>
</dbReference>
<evidence type="ECO:0000259" key="3">
    <source>
        <dbReference type="PROSITE" id="PS51916"/>
    </source>
</evidence>
<dbReference type="PANTHER" id="PTHR13052">
    <property type="entry name" value="NFRKB-RELATED"/>
    <property type="match status" value="1"/>
</dbReference>
<dbReference type="PANTHER" id="PTHR13052:SF3">
    <property type="entry name" value="NUCLEAR FACTOR RELATED TO KAPPA-B-BINDING PROTEIN"/>
    <property type="match status" value="1"/>
</dbReference>
<organism evidence="4 5">
    <name type="scientific">Pipistrellus kuhlii</name>
    <name type="common">Kuhl's pipistrelle</name>
    <dbReference type="NCBI Taxonomy" id="59472"/>
    <lineage>
        <taxon>Eukaryota</taxon>
        <taxon>Metazoa</taxon>
        <taxon>Chordata</taxon>
        <taxon>Craniata</taxon>
        <taxon>Vertebrata</taxon>
        <taxon>Euteleostomi</taxon>
        <taxon>Mammalia</taxon>
        <taxon>Eutheria</taxon>
        <taxon>Laurasiatheria</taxon>
        <taxon>Chiroptera</taxon>
        <taxon>Yangochiroptera</taxon>
        <taxon>Vespertilionidae</taxon>
        <taxon>Pipistrellus</taxon>
    </lineage>
</organism>
<dbReference type="GO" id="GO:0002020">
    <property type="term" value="F:protease binding"/>
    <property type="evidence" value="ECO:0007669"/>
    <property type="project" value="TreeGrafter"/>
</dbReference>
<protein>
    <submittedName>
        <fullName evidence="4">Nuclear factor related to kappaB binding protein</fullName>
    </submittedName>
</protein>
<comment type="caution">
    <text evidence="4">The sequence shown here is derived from an EMBL/GenBank/DDBJ whole genome shotgun (WGS) entry which is preliminary data.</text>
</comment>
<dbReference type="AlphaFoldDB" id="A0A7J7UGK8"/>
<gene>
    <name evidence="4" type="ORF">mPipKuh1_012343</name>
</gene>
<proteinExistence type="predicted"/>
<evidence type="ECO:0000256" key="2">
    <source>
        <dbReference type="ARBA" id="ARBA00023242"/>
    </source>
</evidence>
<dbReference type="Proteomes" id="UP000558488">
    <property type="component" value="Unassembled WGS sequence"/>
</dbReference>